<evidence type="ECO:0000259" key="3">
    <source>
        <dbReference type="PROSITE" id="PS50994"/>
    </source>
</evidence>
<sequence length="956" mass="107158">MGKFSSSVCGSEQCFNERFKQYVADCEGSNSEEDELSLTFKTLFAHNDVETGLEELDQPETTFFTTITFFTLCRSFPVELTTPIITKLANNAFLHQLTTEVLTTENYPWEPDLKTFIAITTEVYSVESLTRYDSRQFHGILIDTGVAKHSTAGYGQFEALHFLLWDISLHTLVFDSLKENPCFLTNVELQRLYQRFGHLSVARLQCILDHAGHDIDKDALEYLTKFCAHCQRHGKLPGRFRFNLRDDVNFNYSIIVDVFYIDGKPVLHIIDEGTRYQAGPPDQIVTDVGKNFVSKEFQQSVMAMGTTLKAVLVEAHNSIGHVERYHALVRRAYQIIAVEIRDLDKDMALQMAFKAVNDSVGLDGLVLTLLVYGAYLRMSELDTLAPTVSQRAMAIKKAMEEISKIRAKRQVQDVINMCNGPDETQARMEAGKGYTSLSTVVKLYLTPTEGIDGIELPEPEPGTTADEEHQEEPNESTIAVAPPPVPPVKRRRGRPRKYPEITAFLQDEEPEPQFAASRQAEISGLLEKGVFETVDPQNVPNDICIFNARFVDEIKNKGTEKAFEKSRLVAYMQSTTLLNRDFYVRPPPELTEQLGLREGSILRVVKPLYGVPEAGNHWFQTYHSHHVEALAMKPSTYDPCLLYSTEPFGVVGLQTDDTLFVGDAQFAELEQKQLKKANFLAKERETLTTDKGIKFNGGIIQLNDTGISLTQERQCANLQLVTGKSATITSSRGTAIDPSQEDVKSLNKRLQWQIQNAARGIQFVKLDKETLQLLVFTDASFANNKDLSSQIGYIVALADRKGNANTLHWTSVKCKRVTRSVLASELYGMAHGFDMGAAIKSTIEGILEIDLPLVICTDSRSLYDCLVKLGTTQEKRLMIDVMCLRQAYERRQIAEVRWIEGTTNPADSMTKGKPSSALKRLLDTNKVQLEVVEWVERDGVGGGTEDPTEGFGAIPN</sequence>
<accession>A0A3E2H033</accession>
<proteinExistence type="predicted"/>
<dbReference type="InterPro" id="IPR036397">
    <property type="entry name" value="RNaseH_sf"/>
</dbReference>
<dbReference type="Gene3D" id="3.30.420.10">
    <property type="entry name" value="Ribonuclease H-like superfamily/Ribonuclease H"/>
    <property type="match status" value="2"/>
</dbReference>
<gene>
    <name evidence="4" type="ORF">B7463_g9983</name>
</gene>
<organism evidence="4 5">
    <name type="scientific">Scytalidium lignicola</name>
    <name type="common">Hyphomycete</name>
    <dbReference type="NCBI Taxonomy" id="5539"/>
    <lineage>
        <taxon>Eukaryota</taxon>
        <taxon>Fungi</taxon>
        <taxon>Dikarya</taxon>
        <taxon>Ascomycota</taxon>
        <taxon>Pezizomycotina</taxon>
        <taxon>Leotiomycetes</taxon>
        <taxon>Leotiomycetes incertae sedis</taxon>
        <taxon>Scytalidium</taxon>
    </lineage>
</organism>
<dbReference type="PROSITE" id="PS50994">
    <property type="entry name" value="INTEGRASE"/>
    <property type="match status" value="1"/>
</dbReference>
<feature type="region of interest" description="Disordered" evidence="2">
    <location>
        <begin position="451"/>
        <end position="494"/>
    </location>
</feature>
<keyword evidence="5" id="KW-1185">Reference proteome</keyword>
<dbReference type="InterPro" id="IPR001584">
    <property type="entry name" value="Integrase_cat-core"/>
</dbReference>
<dbReference type="EMBL" id="NCSJ02000267">
    <property type="protein sequence ID" value="RFU26353.1"/>
    <property type="molecule type" value="Genomic_DNA"/>
</dbReference>
<comment type="caution">
    <text evidence="4">The sequence shown here is derived from an EMBL/GenBank/DDBJ whole genome shotgun (WGS) entry which is preliminary data.</text>
</comment>
<dbReference type="STRING" id="5539.A0A3E2H033"/>
<evidence type="ECO:0000256" key="1">
    <source>
        <dbReference type="ARBA" id="ARBA00022884"/>
    </source>
</evidence>
<dbReference type="OrthoDB" id="3562262at2759"/>
<evidence type="ECO:0000313" key="4">
    <source>
        <dbReference type="EMBL" id="RFU26353.1"/>
    </source>
</evidence>
<feature type="non-terminal residue" evidence="4">
    <location>
        <position position="1"/>
    </location>
</feature>
<feature type="non-terminal residue" evidence="4">
    <location>
        <position position="956"/>
    </location>
</feature>
<dbReference type="Proteomes" id="UP000258309">
    <property type="component" value="Unassembled WGS sequence"/>
</dbReference>
<feature type="domain" description="Integrase catalytic" evidence="3">
    <location>
        <begin position="207"/>
        <end position="357"/>
    </location>
</feature>
<dbReference type="GO" id="GO:0015074">
    <property type="term" value="P:DNA integration"/>
    <property type="evidence" value="ECO:0007669"/>
    <property type="project" value="InterPro"/>
</dbReference>
<protein>
    <recommendedName>
        <fullName evidence="3">Integrase catalytic domain-containing protein</fullName>
    </recommendedName>
</protein>
<evidence type="ECO:0000313" key="5">
    <source>
        <dbReference type="Proteomes" id="UP000258309"/>
    </source>
</evidence>
<keyword evidence="1" id="KW-0694">RNA-binding</keyword>
<name>A0A3E2H033_SCYLI</name>
<dbReference type="SUPFAM" id="SSF53098">
    <property type="entry name" value="Ribonuclease H-like"/>
    <property type="match status" value="1"/>
</dbReference>
<reference evidence="4 5" key="1">
    <citation type="submission" date="2018-05" db="EMBL/GenBank/DDBJ databases">
        <title>Draft genome sequence of Scytalidium lignicola DSM 105466, a ubiquitous saprotrophic fungus.</title>
        <authorList>
            <person name="Buettner E."/>
            <person name="Gebauer A.M."/>
            <person name="Hofrichter M."/>
            <person name="Liers C."/>
            <person name="Kellner H."/>
        </authorList>
    </citation>
    <scope>NUCLEOTIDE SEQUENCE [LARGE SCALE GENOMIC DNA]</scope>
    <source>
        <strain evidence="4 5">DSM 105466</strain>
    </source>
</reference>
<dbReference type="GO" id="GO:0005634">
    <property type="term" value="C:nucleus"/>
    <property type="evidence" value="ECO:0007669"/>
    <property type="project" value="UniProtKB-ARBA"/>
</dbReference>
<dbReference type="GO" id="GO:0003723">
    <property type="term" value="F:RNA binding"/>
    <property type="evidence" value="ECO:0007669"/>
    <property type="project" value="UniProtKB-KW"/>
</dbReference>
<dbReference type="OMA" id="PNDICIF"/>
<evidence type="ECO:0000256" key="2">
    <source>
        <dbReference type="SAM" id="MobiDB-lite"/>
    </source>
</evidence>
<dbReference type="InterPro" id="IPR012337">
    <property type="entry name" value="RNaseH-like_sf"/>
</dbReference>
<dbReference type="AlphaFoldDB" id="A0A3E2H033"/>